<accession>A0A9P0DE28</accession>
<dbReference type="OrthoDB" id="6781244at2759"/>
<evidence type="ECO:0000313" key="1">
    <source>
        <dbReference type="EMBL" id="CAH1114702.1"/>
    </source>
</evidence>
<dbReference type="EMBL" id="OV651820">
    <property type="protein sequence ID" value="CAH1114702.1"/>
    <property type="molecule type" value="Genomic_DNA"/>
</dbReference>
<reference evidence="1" key="1">
    <citation type="submission" date="2022-01" db="EMBL/GenBank/DDBJ databases">
        <authorList>
            <person name="King R."/>
        </authorList>
    </citation>
    <scope>NUCLEOTIDE SEQUENCE</scope>
</reference>
<sequence>MEFETPNNNNAWEKCSNTIKSTINNAYKESCLLRLVQHDQTTTAWWFHELDHLRKITRKSFNKAITTKLKEDWDTYKSHLREYKKIVKQRCMEILLRRNRRFPAGSETSKGSLKRSTAKHFCAYQRGWHENCQP</sequence>
<organism evidence="1 2">
    <name type="scientific">Psylliodes chrysocephalus</name>
    <dbReference type="NCBI Taxonomy" id="3402493"/>
    <lineage>
        <taxon>Eukaryota</taxon>
        <taxon>Metazoa</taxon>
        <taxon>Ecdysozoa</taxon>
        <taxon>Arthropoda</taxon>
        <taxon>Hexapoda</taxon>
        <taxon>Insecta</taxon>
        <taxon>Pterygota</taxon>
        <taxon>Neoptera</taxon>
        <taxon>Endopterygota</taxon>
        <taxon>Coleoptera</taxon>
        <taxon>Polyphaga</taxon>
        <taxon>Cucujiformia</taxon>
        <taxon>Chrysomeloidea</taxon>
        <taxon>Chrysomelidae</taxon>
        <taxon>Galerucinae</taxon>
        <taxon>Alticini</taxon>
        <taxon>Psylliodes</taxon>
    </lineage>
</organism>
<dbReference type="AlphaFoldDB" id="A0A9P0DE28"/>
<proteinExistence type="predicted"/>
<evidence type="ECO:0000313" key="2">
    <source>
        <dbReference type="Proteomes" id="UP001153636"/>
    </source>
</evidence>
<gene>
    <name evidence="1" type="ORF">PSYICH_LOCUS14219</name>
</gene>
<protein>
    <submittedName>
        <fullName evidence="1">Uncharacterized protein</fullName>
    </submittedName>
</protein>
<name>A0A9P0DE28_9CUCU</name>
<keyword evidence="2" id="KW-1185">Reference proteome</keyword>
<dbReference type="Proteomes" id="UP001153636">
    <property type="component" value="Chromosome 8"/>
</dbReference>